<dbReference type="InterPro" id="IPR007492">
    <property type="entry name" value="LytTR_DNA-bd_dom"/>
</dbReference>
<accession>A0ABR9ZP53</accession>
<evidence type="ECO:0000256" key="2">
    <source>
        <dbReference type="ARBA" id="ARBA00024867"/>
    </source>
</evidence>
<proteinExistence type="predicted"/>
<dbReference type="Pfam" id="PF04397">
    <property type="entry name" value="LytTR"/>
    <property type="match status" value="1"/>
</dbReference>
<dbReference type="InterPro" id="IPR046947">
    <property type="entry name" value="LytR-like"/>
</dbReference>
<evidence type="ECO:0000259" key="5">
    <source>
        <dbReference type="PROSITE" id="PS50930"/>
    </source>
</evidence>
<sequence length="242" mass="27908">MNIGICDDLCSDLVLLEEYILLYMNTHNIDCTIYKFESGDNLLADLKYTQYDILFLDIYMQGKNGIEIARTIRNAGLECIIIFTTTSPDHALDGFEVGAVHYLIKPLNYENVQSGLARCSQIFEQSRQYIEVKSGRTILRIILKDLIFAEVYGNTLLIHTVSTVVKTYVSLDAFIKLLPAENFLRCHRSYVVNMNFIASQEGSDFVLKDGAIIPIPKKDRQLMRQKYSDYLFSRVRRRSRVY</sequence>
<dbReference type="Gene3D" id="2.40.50.1020">
    <property type="entry name" value="LytTr DNA-binding domain"/>
    <property type="match status" value="1"/>
</dbReference>
<dbReference type="InterPro" id="IPR011006">
    <property type="entry name" value="CheY-like_superfamily"/>
</dbReference>
<dbReference type="EMBL" id="JADKNH010000002">
    <property type="protein sequence ID" value="MBF4692231.1"/>
    <property type="molecule type" value="Genomic_DNA"/>
</dbReference>
<dbReference type="PROSITE" id="PS50110">
    <property type="entry name" value="RESPONSE_REGULATORY"/>
    <property type="match status" value="1"/>
</dbReference>
<dbReference type="InterPro" id="IPR001789">
    <property type="entry name" value="Sig_transdc_resp-reg_receiver"/>
</dbReference>
<dbReference type="RefSeq" id="WP_194700471.1">
    <property type="nucleotide sequence ID" value="NZ_JADKNH010000002.1"/>
</dbReference>
<dbReference type="Proteomes" id="UP000614200">
    <property type="component" value="Unassembled WGS sequence"/>
</dbReference>
<evidence type="ECO:0000313" key="6">
    <source>
        <dbReference type="EMBL" id="MBF4692231.1"/>
    </source>
</evidence>
<protein>
    <recommendedName>
        <fullName evidence="1">Stage 0 sporulation protein A homolog</fullName>
    </recommendedName>
</protein>
<keyword evidence="7" id="KW-1185">Reference proteome</keyword>
<evidence type="ECO:0000313" key="7">
    <source>
        <dbReference type="Proteomes" id="UP000614200"/>
    </source>
</evidence>
<feature type="domain" description="Response regulatory" evidence="4">
    <location>
        <begin position="2"/>
        <end position="120"/>
    </location>
</feature>
<dbReference type="Pfam" id="PF00072">
    <property type="entry name" value="Response_reg"/>
    <property type="match status" value="1"/>
</dbReference>
<dbReference type="SMART" id="SM00850">
    <property type="entry name" value="LytTR"/>
    <property type="match status" value="1"/>
</dbReference>
<dbReference type="SUPFAM" id="SSF52172">
    <property type="entry name" value="CheY-like"/>
    <property type="match status" value="1"/>
</dbReference>
<feature type="modified residue" description="4-aspartylphosphate" evidence="3">
    <location>
        <position position="57"/>
    </location>
</feature>
<dbReference type="Gene3D" id="3.40.50.2300">
    <property type="match status" value="1"/>
</dbReference>
<feature type="domain" description="HTH LytTR-type" evidence="5">
    <location>
        <begin position="130"/>
        <end position="193"/>
    </location>
</feature>
<dbReference type="PANTHER" id="PTHR37299">
    <property type="entry name" value="TRANSCRIPTIONAL REGULATOR-RELATED"/>
    <property type="match status" value="1"/>
</dbReference>
<comment type="function">
    <text evidence="2">May play the central regulatory role in sporulation. It may be an element of the effector pathway responsible for the activation of sporulation genes in response to nutritional stress. Spo0A may act in concert with spo0H (a sigma factor) to control the expression of some genes that are critical to the sporulation process.</text>
</comment>
<evidence type="ECO:0000256" key="3">
    <source>
        <dbReference type="PROSITE-ProRule" id="PRU00169"/>
    </source>
</evidence>
<dbReference type="PROSITE" id="PS50930">
    <property type="entry name" value="HTH_LYTTR"/>
    <property type="match status" value="1"/>
</dbReference>
<name>A0ABR9ZP53_9FIRM</name>
<dbReference type="SMART" id="SM00448">
    <property type="entry name" value="REC"/>
    <property type="match status" value="1"/>
</dbReference>
<keyword evidence="3" id="KW-0597">Phosphoprotein</keyword>
<evidence type="ECO:0000259" key="4">
    <source>
        <dbReference type="PROSITE" id="PS50110"/>
    </source>
</evidence>
<organism evidence="6 7">
    <name type="scientific">Fusibacter ferrireducens</name>
    <dbReference type="NCBI Taxonomy" id="2785058"/>
    <lineage>
        <taxon>Bacteria</taxon>
        <taxon>Bacillati</taxon>
        <taxon>Bacillota</taxon>
        <taxon>Clostridia</taxon>
        <taxon>Eubacteriales</taxon>
        <taxon>Eubacteriales Family XII. Incertae Sedis</taxon>
        <taxon>Fusibacter</taxon>
    </lineage>
</organism>
<evidence type="ECO:0000256" key="1">
    <source>
        <dbReference type="ARBA" id="ARBA00018672"/>
    </source>
</evidence>
<comment type="caution">
    <text evidence="6">The sequence shown here is derived from an EMBL/GenBank/DDBJ whole genome shotgun (WGS) entry which is preliminary data.</text>
</comment>
<reference evidence="6 7" key="1">
    <citation type="submission" date="2020-11" db="EMBL/GenBank/DDBJ databases">
        <title>Fusibacter basophilias sp. nov.</title>
        <authorList>
            <person name="Qiu D."/>
        </authorList>
    </citation>
    <scope>NUCLEOTIDE SEQUENCE [LARGE SCALE GENOMIC DNA]</scope>
    <source>
        <strain evidence="6 7">Q10-2</strain>
    </source>
</reference>
<dbReference type="PANTHER" id="PTHR37299:SF1">
    <property type="entry name" value="STAGE 0 SPORULATION PROTEIN A HOMOLOG"/>
    <property type="match status" value="1"/>
</dbReference>
<gene>
    <name evidence="6" type="ORF">ISU02_03850</name>
</gene>